<dbReference type="GO" id="GO:0007165">
    <property type="term" value="P:signal transduction"/>
    <property type="evidence" value="ECO:0007669"/>
    <property type="project" value="TreeGrafter"/>
</dbReference>
<feature type="transmembrane region" description="Helical" evidence="10">
    <location>
        <begin position="695"/>
        <end position="715"/>
    </location>
</feature>
<keyword evidence="13" id="KW-1185">Reference proteome</keyword>
<evidence type="ECO:0000256" key="3">
    <source>
        <dbReference type="ARBA" id="ARBA00022679"/>
    </source>
</evidence>
<evidence type="ECO:0000256" key="9">
    <source>
        <dbReference type="SAM" id="MobiDB-lite"/>
    </source>
</evidence>
<proteinExistence type="predicted"/>
<dbReference type="SUPFAM" id="SSF56112">
    <property type="entry name" value="Protein kinase-like (PK-like)"/>
    <property type="match status" value="1"/>
</dbReference>
<feature type="transmembrane region" description="Helical" evidence="10">
    <location>
        <begin position="89"/>
        <end position="107"/>
    </location>
</feature>
<dbReference type="AlphaFoldDB" id="A0A9W6LEW4"/>
<comment type="caution">
    <text evidence="12">The sequence shown here is derived from an EMBL/GenBank/DDBJ whole genome shotgun (WGS) entry which is preliminary data.</text>
</comment>
<evidence type="ECO:0000256" key="4">
    <source>
        <dbReference type="ARBA" id="ARBA00022741"/>
    </source>
</evidence>
<keyword evidence="4" id="KW-0547">Nucleotide-binding</keyword>
<feature type="transmembrane region" description="Helical" evidence="10">
    <location>
        <begin position="643"/>
        <end position="666"/>
    </location>
</feature>
<dbReference type="Gene3D" id="1.10.510.10">
    <property type="entry name" value="Transferase(Phosphotransferase) domain 1"/>
    <property type="match status" value="1"/>
</dbReference>
<evidence type="ECO:0000256" key="8">
    <source>
        <dbReference type="ARBA" id="ARBA00048679"/>
    </source>
</evidence>
<sequence length="794" mass="88206">MASASVDVLSTACAYLTRSPEAPEADDRGAESRDAAIELDTWDEADWRAALLDVPLDERAYADRLGIDRSTEIDKLWTWWSDPEPDERVTHATAGYLGIFLLTLVAMHRSDRMRYHGEAYESGKIAGASPIALCRKLVADHHVQQAIKGVYAPTGEVGQVAAVWDTIDFTTMEFHRHGTTSIIISVYAKAPAVGRAERHALKCLIYPHLRTPAMAKATKDYQRDFGGVRPKESPLVTVWASHDSWVFMDFVDGPTLTDYLRALAEARTKRKGYKEPKSEILRVIDVQQLRVLGTALLDAMSVLAEKVGHHNDLTPSNIIVQAANETTVNLKLIDLGVNFLHTRILPGAEPGETGFVAPEVKANGVGGPRADLYSLGMVLIAIGGIPRTADGTVPDQFYVASVGLARLFEDLLDADPDRRLIVSGIKPGPASFKEIRDLFVREIEVLEAAEYGKSKTWVQRAKGIVPGALEVGRQRAIAKVRRKQAKATDKQTHPMQAHHLRQEKALKRWAIVCAFIGWVTIALVLTWWSRDLDLFWQAKYVEYANFLFNRSGQGIPFLDDIRAADYPIPDAWDNLPARIVALTYALTGVRLYLNIFADMTPHSALRRTGKVAVRTAAASFMMRATVIYPYIYILMPTLVQRKWWVIFCPLGIITVAVLISACLWFARDANARARKAGLSTVPKGEIITLQRLESWAPAAWLYAFPAVIIGVFLYFDRLQDELMYAIAIGLINMGIQYVKNTGSDAPYVRAGLTRAVLAAERLDVLEKHLDEKAEAAKRRAPEPHADEPLREAVA</sequence>
<keyword evidence="3" id="KW-0808">Transferase</keyword>
<dbReference type="PANTHER" id="PTHR43895">
    <property type="entry name" value="CALCIUM/CALMODULIN-DEPENDENT PROTEIN KINASE KINASE-RELATED"/>
    <property type="match status" value="1"/>
</dbReference>
<dbReference type="Proteomes" id="UP001144313">
    <property type="component" value="Unassembled WGS sequence"/>
</dbReference>
<keyword evidence="10" id="KW-0812">Transmembrane</keyword>
<keyword evidence="6" id="KW-0067">ATP-binding</keyword>
<evidence type="ECO:0000256" key="2">
    <source>
        <dbReference type="ARBA" id="ARBA00022527"/>
    </source>
</evidence>
<evidence type="ECO:0000256" key="10">
    <source>
        <dbReference type="SAM" id="Phobius"/>
    </source>
</evidence>
<feature type="transmembrane region" description="Helical" evidence="10">
    <location>
        <begin position="611"/>
        <end position="631"/>
    </location>
</feature>
<dbReference type="SMART" id="SM00220">
    <property type="entry name" value="S_TKc"/>
    <property type="match status" value="1"/>
</dbReference>
<dbReference type="GO" id="GO:0005524">
    <property type="term" value="F:ATP binding"/>
    <property type="evidence" value="ECO:0007669"/>
    <property type="project" value="UniProtKB-KW"/>
</dbReference>
<dbReference type="PROSITE" id="PS50011">
    <property type="entry name" value="PROTEIN_KINASE_DOM"/>
    <property type="match status" value="1"/>
</dbReference>
<evidence type="ECO:0000256" key="6">
    <source>
        <dbReference type="ARBA" id="ARBA00022840"/>
    </source>
</evidence>
<dbReference type="EC" id="2.7.11.1" evidence="1"/>
<comment type="catalytic activity">
    <reaction evidence="7">
        <text>L-threonyl-[protein] + ATP = O-phospho-L-threonyl-[protein] + ADP + H(+)</text>
        <dbReference type="Rhea" id="RHEA:46608"/>
        <dbReference type="Rhea" id="RHEA-COMP:11060"/>
        <dbReference type="Rhea" id="RHEA-COMP:11605"/>
        <dbReference type="ChEBI" id="CHEBI:15378"/>
        <dbReference type="ChEBI" id="CHEBI:30013"/>
        <dbReference type="ChEBI" id="CHEBI:30616"/>
        <dbReference type="ChEBI" id="CHEBI:61977"/>
        <dbReference type="ChEBI" id="CHEBI:456216"/>
        <dbReference type="EC" id="2.7.11.1"/>
    </reaction>
</comment>
<keyword evidence="10" id="KW-1133">Transmembrane helix</keyword>
<accession>A0A9W6LEW4</accession>
<keyword evidence="10" id="KW-0472">Membrane</keyword>
<evidence type="ECO:0000256" key="5">
    <source>
        <dbReference type="ARBA" id="ARBA00022777"/>
    </source>
</evidence>
<dbReference type="InterPro" id="IPR011009">
    <property type="entry name" value="Kinase-like_dom_sf"/>
</dbReference>
<evidence type="ECO:0000259" key="11">
    <source>
        <dbReference type="PROSITE" id="PS50011"/>
    </source>
</evidence>
<evidence type="ECO:0000313" key="13">
    <source>
        <dbReference type="Proteomes" id="UP001144313"/>
    </source>
</evidence>
<dbReference type="EMBL" id="BSDT01000001">
    <property type="protein sequence ID" value="GLI40470.1"/>
    <property type="molecule type" value="Genomic_DNA"/>
</dbReference>
<feature type="region of interest" description="Disordered" evidence="9">
    <location>
        <begin position="773"/>
        <end position="794"/>
    </location>
</feature>
<evidence type="ECO:0000313" key="12">
    <source>
        <dbReference type="EMBL" id="GLI40470.1"/>
    </source>
</evidence>
<feature type="transmembrane region" description="Helical" evidence="10">
    <location>
        <begin position="509"/>
        <end position="528"/>
    </location>
</feature>
<evidence type="ECO:0000256" key="7">
    <source>
        <dbReference type="ARBA" id="ARBA00047899"/>
    </source>
</evidence>
<dbReference type="RefSeq" id="WP_270116088.1">
    <property type="nucleotide sequence ID" value="NZ_BAAAOL010000009.1"/>
</dbReference>
<dbReference type="PANTHER" id="PTHR43895:SF32">
    <property type="entry name" value="SERINE_THREONINE-PROTEIN KINASE CHK1"/>
    <property type="match status" value="1"/>
</dbReference>
<reference evidence="12" key="1">
    <citation type="submission" date="2022-12" db="EMBL/GenBank/DDBJ databases">
        <title>Reference genome sequencing for broad-spectrum identification of bacterial and archaeal isolates by mass spectrometry.</title>
        <authorList>
            <person name="Sekiguchi Y."/>
            <person name="Tourlousse D.M."/>
        </authorList>
    </citation>
    <scope>NUCLEOTIDE SEQUENCE</scope>
    <source>
        <strain evidence="12">LLR39Z86</strain>
    </source>
</reference>
<comment type="catalytic activity">
    <reaction evidence="8">
        <text>L-seryl-[protein] + ATP = O-phospho-L-seryl-[protein] + ADP + H(+)</text>
        <dbReference type="Rhea" id="RHEA:17989"/>
        <dbReference type="Rhea" id="RHEA-COMP:9863"/>
        <dbReference type="Rhea" id="RHEA-COMP:11604"/>
        <dbReference type="ChEBI" id="CHEBI:15378"/>
        <dbReference type="ChEBI" id="CHEBI:29999"/>
        <dbReference type="ChEBI" id="CHEBI:30616"/>
        <dbReference type="ChEBI" id="CHEBI:83421"/>
        <dbReference type="ChEBI" id="CHEBI:456216"/>
        <dbReference type="EC" id="2.7.11.1"/>
    </reaction>
</comment>
<dbReference type="InterPro" id="IPR000719">
    <property type="entry name" value="Prot_kinase_dom"/>
</dbReference>
<keyword evidence="2" id="KW-0723">Serine/threonine-protein kinase</keyword>
<name>A0A9W6LEW4_9ACTN</name>
<feature type="domain" description="Protein kinase" evidence="11">
    <location>
        <begin position="169"/>
        <end position="440"/>
    </location>
</feature>
<dbReference type="Pfam" id="PF00069">
    <property type="entry name" value="Pkinase"/>
    <property type="match status" value="1"/>
</dbReference>
<keyword evidence="5" id="KW-0418">Kinase</keyword>
<feature type="transmembrane region" description="Helical" evidence="10">
    <location>
        <begin position="579"/>
        <end position="599"/>
    </location>
</feature>
<gene>
    <name evidence="12" type="ORF">GALLR39Z86_03200</name>
</gene>
<protein>
    <recommendedName>
        <fullName evidence="1">non-specific serine/threonine protein kinase</fullName>
        <ecNumber evidence="1">2.7.11.1</ecNumber>
    </recommendedName>
</protein>
<organism evidence="12 13">
    <name type="scientific">Glycomyces algeriensis</name>
    <dbReference type="NCBI Taxonomy" id="256037"/>
    <lineage>
        <taxon>Bacteria</taxon>
        <taxon>Bacillati</taxon>
        <taxon>Actinomycetota</taxon>
        <taxon>Actinomycetes</taxon>
        <taxon>Glycomycetales</taxon>
        <taxon>Glycomycetaceae</taxon>
        <taxon>Glycomyces</taxon>
    </lineage>
</organism>
<evidence type="ECO:0000256" key="1">
    <source>
        <dbReference type="ARBA" id="ARBA00012513"/>
    </source>
</evidence>
<dbReference type="GO" id="GO:0004674">
    <property type="term" value="F:protein serine/threonine kinase activity"/>
    <property type="evidence" value="ECO:0007669"/>
    <property type="project" value="UniProtKB-KW"/>
</dbReference>